<feature type="transmembrane region" description="Helical" evidence="6">
    <location>
        <begin position="127"/>
        <end position="147"/>
    </location>
</feature>
<accession>A0AAV7F6C9</accession>
<keyword evidence="6" id="KW-0472">Membrane</keyword>
<dbReference type="PANTHER" id="PTHR47090:SF6">
    <property type="entry name" value="EDS1 EP DOMAIN-CONTAINING PROTEIN"/>
    <property type="match status" value="1"/>
</dbReference>
<evidence type="ECO:0000313" key="10">
    <source>
        <dbReference type="Proteomes" id="UP000825729"/>
    </source>
</evidence>
<dbReference type="GO" id="GO:0006952">
    <property type="term" value="P:defense response"/>
    <property type="evidence" value="ECO:0007669"/>
    <property type="project" value="UniProtKB-KW"/>
</dbReference>
<evidence type="ECO:0008006" key="11">
    <source>
        <dbReference type="Google" id="ProtNLM"/>
    </source>
</evidence>
<evidence type="ECO:0000256" key="5">
    <source>
        <dbReference type="ARBA" id="ARBA00023242"/>
    </source>
</evidence>
<gene>
    <name evidence="9" type="ORF">H6P81_001248</name>
</gene>
<evidence type="ECO:0000256" key="6">
    <source>
        <dbReference type="SAM" id="Phobius"/>
    </source>
</evidence>
<organism evidence="9 10">
    <name type="scientific">Aristolochia fimbriata</name>
    <name type="common">White veined hardy Dutchman's pipe vine</name>
    <dbReference type="NCBI Taxonomy" id="158543"/>
    <lineage>
        <taxon>Eukaryota</taxon>
        <taxon>Viridiplantae</taxon>
        <taxon>Streptophyta</taxon>
        <taxon>Embryophyta</taxon>
        <taxon>Tracheophyta</taxon>
        <taxon>Spermatophyta</taxon>
        <taxon>Magnoliopsida</taxon>
        <taxon>Magnoliidae</taxon>
        <taxon>Piperales</taxon>
        <taxon>Aristolochiaceae</taxon>
        <taxon>Aristolochia</taxon>
    </lineage>
</organism>
<keyword evidence="4" id="KW-0611">Plant defense</keyword>
<evidence type="ECO:0000256" key="1">
    <source>
        <dbReference type="ARBA" id="ARBA00004123"/>
    </source>
</evidence>
<dbReference type="GO" id="GO:0006629">
    <property type="term" value="P:lipid metabolic process"/>
    <property type="evidence" value="ECO:0007669"/>
    <property type="project" value="InterPro"/>
</dbReference>
<dbReference type="PANTHER" id="PTHR47090">
    <property type="entry name" value="PROTEIN EDS1-RELATED"/>
    <property type="match status" value="1"/>
</dbReference>
<proteinExistence type="predicted"/>
<feature type="domain" description="EDS1 EP" evidence="8">
    <location>
        <begin position="417"/>
        <end position="609"/>
    </location>
</feature>
<dbReference type="InterPro" id="IPR044214">
    <property type="entry name" value="EDS1-like"/>
</dbReference>
<dbReference type="Proteomes" id="UP000825729">
    <property type="component" value="Unassembled WGS sequence"/>
</dbReference>
<keyword evidence="6" id="KW-1133">Transmembrane helix</keyword>
<comment type="subcellular location">
    <subcellularLocation>
        <location evidence="2">Cytoplasm</location>
    </subcellularLocation>
    <subcellularLocation>
        <location evidence="1">Nucleus</location>
    </subcellularLocation>
</comment>
<dbReference type="Gene3D" id="3.40.50.1820">
    <property type="entry name" value="alpha/beta hydrolase"/>
    <property type="match status" value="1"/>
</dbReference>
<evidence type="ECO:0000256" key="3">
    <source>
        <dbReference type="ARBA" id="ARBA00022490"/>
    </source>
</evidence>
<keyword evidence="5" id="KW-0539">Nucleus</keyword>
<keyword evidence="3" id="KW-0963">Cytoplasm</keyword>
<dbReference type="GO" id="GO:0005634">
    <property type="term" value="C:nucleus"/>
    <property type="evidence" value="ECO:0007669"/>
    <property type="project" value="UniProtKB-SubCell"/>
</dbReference>
<sequence>MAISEGRNQGEVFGIGEAIISESCSLSMKLSQTSFPPAFLQSSGRSHQRGSSASHAIFAFSPFFSLHDWDHQIQHGDDLSLFPSLRLLGGYETALIHPPFLRRFHHILATSLLDHEVRKAVAERKRIILTGHSFGGAIAVLATVWLLEQSFKLKNPTNQILPFCVTFGSPLVGDTVFGHSLRREDWAQQFLHFVSRYDLIPRILLSPIDPQMHQVLQFFHPNSPSFNQEEISSSQQALHLYSTVTRNASYVAAHSACRAMGSTSPLLDTLPGLVKMSPYRPAGTYVFSGVGNGRSVIVKNSDAVLQLLFYCLQVSPEEDVAEIASRSLKKHLMYESEVRHCLEKMDVVLLEHLERVPLSSEEVGEDDVALIQSALKDLGMSTEARLSLRAAGDVERQRMVNQSRIDSNYDKIEKALKSLESYKSSCSLRGIGYYDSFKLQRDTEDFTANLKRLELAGLFDEIIEMMKRYELPDAFETRVEWVKLGTNYRRLVEPLDIANYYRHSLNEDTGPYAVKGRPKRYKVAQQWLERTRLSPVGSCSESCFWAIVEELRMEKKPFGEMEEGVLELERQLLGWLASGEMAKDMLVEGSTFVHWWKSLPLEHRMSSCVGKLMDGVGRNAPLI</sequence>
<dbReference type="EMBL" id="JAINDJ010000002">
    <property type="protein sequence ID" value="KAG9456740.1"/>
    <property type="molecule type" value="Genomic_DNA"/>
</dbReference>
<dbReference type="Pfam" id="PF01764">
    <property type="entry name" value="Lipase_3"/>
    <property type="match status" value="1"/>
</dbReference>
<feature type="domain" description="Fungal lipase-type" evidence="7">
    <location>
        <begin position="94"/>
        <end position="203"/>
    </location>
</feature>
<evidence type="ECO:0000256" key="4">
    <source>
        <dbReference type="ARBA" id="ARBA00022821"/>
    </source>
</evidence>
<evidence type="ECO:0000313" key="9">
    <source>
        <dbReference type="EMBL" id="KAG9456740.1"/>
    </source>
</evidence>
<dbReference type="CDD" id="cd00741">
    <property type="entry name" value="Lipase"/>
    <property type="match status" value="1"/>
</dbReference>
<dbReference type="Pfam" id="PF18117">
    <property type="entry name" value="EDS1_EP"/>
    <property type="match status" value="1"/>
</dbReference>
<keyword evidence="10" id="KW-1185">Reference proteome</keyword>
<reference evidence="9 10" key="1">
    <citation type="submission" date="2021-07" db="EMBL/GenBank/DDBJ databases">
        <title>The Aristolochia fimbriata genome: insights into angiosperm evolution, floral development and chemical biosynthesis.</title>
        <authorList>
            <person name="Jiao Y."/>
        </authorList>
    </citation>
    <scope>NUCLEOTIDE SEQUENCE [LARGE SCALE GENOMIC DNA]</scope>
    <source>
        <strain evidence="9">IBCAS-2021</strain>
        <tissue evidence="9">Leaf</tissue>
    </source>
</reference>
<dbReference type="GO" id="GO:0005737">
    <property type="term" value="C:cytoplasm"/>
    <property type="evidence" value="ECO:0007669"/>
    <property type="project" value="UniProtKB-SubCell"/>
</dbReference>
<dbReference type="InterPro" id="IPR002921">
    <property type="entry name" value="Fungal_lipase-type"/>
</dbReference>
<protein>
    <recommendedName>
        <fullName evidence="11">Enhanced disease susceptibility 1</fullName>
    </recommendedName>
</protein>
<comment type="caution">
    <text evidence="9">The sequence shown here is derived from an EMBL/GenBank/DDBJ whole genome shotgun (WGS) entry which is preliminary data.</text>
</comment>
<evidence type="ECO:0000256" key="2">
    <source>
        <dbReference type="ARBA" id="ARBA00004496"/>
    </source>
</evidence>
<name>A0AAV7F6C9_ARIFI</name>
<dbReference type="AlphaFoldDB" id="A0AAV7F6C9"/>
<dbReference type="InterPro" id="IPR041266">
    <property type="entry name" value="EDS1_EP"/>
</dbReference>
<evidence type="ECO:0000259" key="7">
    <source>
        <dbReference type="Pfam" id="PF01764"/>
    </source>
</evidence>
<dbReference type="InterPro" id="IPR029058">
    <property type="entry name" value="AB_hydrolase_fold"/>
</dbReference>
<evidence type="ECO:0000259" key="8">
    <source>
        <dbReference type="Pfam" id="PF18117"/>
    </source>
</evidence>
<dbReference type="SUPFAM" id="SSF53474">
    <property type="entry name" value="alpha/beta-Hydrolases"/>
    <property type="match status" value="1"/>
</dbReference>
<keyword evidence="6" id="KW-0812">Transmembrane</keyword>